<dbReference type="Proteomes" id="UP000604765">
    <property type="component" value="Unassembled WGS sequence"/>
</dbReference>
<comment type="caution">
    <text evidence="1">The sequence shown here is derived from an EMBL/GenBank/DDBJ whole genome shotgun (WGS) entry which is preliminary data.</text>
</comment>
<dbReference type="EMBL" id="BNJR01000012">
    <property type="protein sequence ID" value="GHP13864.1"/>
    <property type="molecule type" value="Genomic_DNA"/>
</dbReference>
<organism evidence="1 2">
    <name type="scientific">Lentilactobacillus fungorum</name>
    <dbReference type="NCBI Taxonomy" id="2201250"/>
    <lineage>
        <taxon>Bacteria</taxon>
        <taxon>Bacillati</taxon>
        <taxon>Bacillota</taxon>
        <taxon>Bacilli</taxon>
        <taxon>Lactobacillales</taxon>
        <taxon>Lactobacillaceae</taxon>
        <taxon>Lentilactobacillus</taxon>
    </lineage>
</organism>
<name>A0ABQ3W121_9LACO</name>
<dbReference type="Gene3D" id="3.30.2310.20">
    <property type="entry name" value="RelE-like"/>
    <property type="match status" value="1"/>
</dbReference>
<accession>A0ABQ3W121</accession>
<keyword evidence="2" id="KW-1185">Reference proteome</keyword>
<dbReference type="InterPro" id="IPR035093">
    <property type="entry name" value="RelE/ParE_toxin_dom_sf"/>
</dbReference>
<protein>
    <submittedName>
        <fullName evidence="1">Uncharacterized protein</fullName>
    </submittedName>
</protein>
<evidence type="ECO:0000313" key="2">
    <source>
        <dbReference type="Proteomes" id="UP000604765"/>
    </source>
</evidence>
<proteinExistence type="predicted"/>
<reference evidence="1 2" key="1">
    <citation type="journal article" date="2021" name="Int. J. Syst. Evol. Microbiol.">
        <title>Lentilactobacillus fungorum sp. nov., isolated from spent mushroom substrates.</title>
        <authorList>
            <person name="Tohno M."/>
            <person name="Tanizawa Y."/>
            <person name="Kojima Y."/>
            <person name="Sakamoto M."/>
            <person name="Ohkuma M."/>
            <person name="Kobayashi H."/>
        </authorList>
    </citation>
    <scope>NUCLEOTIDE SEQUENCE [LARGE SCALE GENOMIC DNA]</scope>
    <source>
        <strain evidence="1 2">YK48G</strain>
    </source>
</reference>
<gene>
    <name evidence="1" type="ORF">YK48G_12890</name>
</gene>
<evidence type="ECO:0000313" key="1">
    <source>
        <dbReference type="EMBL" id="GHP13864.1"/>
    </source>
</evidence>
<sequence>MQILRSKRFERELKRLGKQRYPIELVVDCIQAIINKDQTTLSQIKDHS</sequence>